<name>A0ABS2SUW4_9BACI</name>
<keyword evidence="4 8" id="KW-0479">Metal-binding</keyword>
<reference evidence="10" key="1">
    <citation type="submission" date="2021-01" db="EMBL/GenBank/DDBJ databases">
        <title>Genomic Encyclopedia of Type Strains, Phase IV (KMG-IV): sequencing the most valuable type-strain genomes for metagenomic binning, comparative biology and taxonomic classification.</title>
        <authorList>
            <person name="Goeker M."/>
        </authorList>
    </citation>
    <scope>NUCLEOTIDE SEQUENCE</scope>
    <source>
        <strain evidence="10">DSM 21943</strain>
    </source>
</reference>
<evidence type="ECO:0000313" key="11">
    <source>
        <dbReference type="Proteomes" id="UP001179280"/>
    </source>
</evidence>
<dbReference type="InterPro" id="IPR001080">
    <property type="entry name" value="3Fe4S_ferredoxin"/>
</dbReference>
<dbReference type="InterPro" id="IPR017896">
    <property type="entry name" value="4Fe4S_Fe-S-bd"/>
</dbReference>
<organism evidence="10 11">
    <name type="scientific">Shouchella xiaoxiensis</name>
    <dbReference type="NCBI Taxonomy" id="766895"/>
    <lineage>
        <taxon>Bacteria</taxon>
        <taxon>Bacillati</taxon>
        <taxon>Bacillota</taxon>
        <taxon>Bacilli</taxon>
        <taxon>Bacillales</taxon>
        <taxon>Bacillaceae</taxon>
        <taxon>Shouchella</taxon>
    </lineage>
</organism>
<dbReference type="PRINTS" id="PR00352">
    <property type="entry name" value="3FE4SFRDOXIN"/>
</dbReference>
<dbReference type="PANTHER" id="PTHR39163">
    <property type="entry name" value="FERREDOXIN"/>
    <property type="match status" value="1"/>
</dbReference>
<evidence type="ECO:0000256" key="4">
    <source>
        <dbReference type="ARBA" id="ARBA00022723"/>
    </source>
</evidence>
<keyword evidence="11" id="KW-1185">Reference proteome</keyword>
<keyword evidence="5 8" id="KW-0249">Electron transport</keyword>
<evidence type="ECO:0000313" key="10">
    <source>
        <dbReference type="EMBL" id="MBM7838269.1"/>
    </source>
</evidence>
<evidence type="ECO:0000256" key="7">
    <source>
        <dbReference type="ARBA" id="ARBA00023014"/>
    </source>
</evidence>
<evidence type="ECO:0000256" key="3">
    <source>
        <dbReference type="ARBA" id="ARBA00022485"/>
    </source>
</evidence>
<dbReference type="PANTHER" id="PTHR39163:SF1">
    <property type="entry name" value="FERREDOXIN"/>
    <property type="match status" value="1"/>
</dbReference>
<dbReference type="Gene3D" id="3.30.70.20">
    <property type="match status" value="1"/>
</dbReference>
<evidence type="ECO:0000256" key="2">
    <source>
        <dbReference type="ARBA" id="ARBA00022448"/>
    </source>
</evidence>
<evidence type="ECO:0000259" key="9">
    <source>
        <dbReference type="PROSITE" id="PS51379"/>
    </source>
</evidence>
<keyword evidence="7 8" id="KW-0411">Iron-sulfur</keyword>
<dbReference type="PROSITE" id="PS51379">
    <property type="entry name" value="4FE4S_FER_2"/>
    <property type="match status" value="1"/>
</dbReference>
<protein>
    <recommendedName>
        <fullName evidence="8">Ferredoxin</fullName>
    </recommendedName>
</protein>
<keyword evidence="6 8" id="KW-0408">Iron</keyword>
<evidence type="ECO:0000256" key="5">
    <source>
        <dbReference type="ARBA" id="ARBA00022982"/>
    </source>
</evidence>
<comment type="caution">
    <text evidence="10">The sequence shown here is derived from an EMBL/GenBank/DDBJ whole genome shotgun (WGS) entry which is preliminary data.</text>
</comment>
<evidence type="ECO:0000256" key="1">
    <source>
        <dbReference type="ARBA" id="ARBA00001966"/>
    </source>
</evidence>
<accession>A0ABS2SUW4</accession>
<dbReference type="SUPFAM" id="SSF54862">
    <property type="entry name" value="4Fe-4S ferredoxins"/>
    <property type="match status" value="1"/>
</dbReference>
<evidence type="ECO:0000256" key="8">
    <source>
        <dbReference type="RuleBase" id="RU368020"/>
    </source>
</evidence>
<sequence>MKRCYTIVDIDTCIACGACGAVAPDVYDYNDEGLAFVYLDNNQGVIEIPQLFIDDVIDAKNGCPTDSIKYADEPFNGDPLKYE</sequence>
<dbReference type="Proteomes" id="UP001179280">
    <property type="component" value="Unassembled WGS sequence"/>
</dbReference>
<gene>
    <name evidence="10" type="ORF">JOC54_001500</name>
</gene>
<comment type="function">
    <text evidence="8">Ferredoxins are iron-sulfur proteins that transfer electrons in a wide variety of metabolic reactions.</text>
</comment>
<keyword evidence="3" id="KW-0004">4Fe-4S</keyword>
<dbReference type="InterPro" id="IPR052395">
    <property type="entry name" value="ET_Ferredoxin"/>
</dbReference>
<evidence type="ECO:0000256" key="6">
    <source>
        <dbReference type="ARBA" id="ARBA00023004"/>
    </source>
</evidence>
<dbReference type="EMBL" id="JAFBCV010000003">
    <property type="protein sequence ID" value="MBM7838269.1"/>
    <property type="molecule type" value="Genomic_DNA"/>
</dbReference>
<proteinExistence type="predicted"/>
<dbReference type="Pfam" id="PF13370">
    <property type="entry name" value="Fer4_13"/>
    <property type="match status" value="1"/>
</dbReference>
<comment type="cofactor">
    <cofactor evidence="1">
        <name>[4Fe-4S] cluster</name>
        <dbReference type="ChEBI" id="CHEBI:49883"/>
    </cofactor>
</comment>
<keyword evidence="2 8" id="KW-0813">Transport</keyword>
<feature type="domain" description="4Fe-4S ferredoxin-type" evidence="9">
    <location>
        <begin position="4"/>
        <end position="32"/>
    </location>
</feature>